<dbReference type="SUPFAM" id="SSF52821">
    <property type="entry name" value="Rhodanese/Cell cycle control phosphatase"/>
    <property type="match status" value="1"/>
</dbReference>
<dbReference type="AlphaFoldDB" id="A0A1H4DNL8"/>
<keyword evidence="1" id="KW-0472">Membrane</keyword>
<evidence type="ECO:0000259" key="2">
    <source>
        <dbReference type="PROSITE" id="PS50206"/>
    </source>
</evidence>
<dbReference type="OrthoDB" id="9808735at2"/>
<dbReference type="RefSeq" id="WP_091826201.1">
    <property type="nucleotide sequence ID" value="NZ_FNRJ01000006.1"/>
</dbReference>
<reference evidence="4" key="1">
    <citation type="submission" date="2016-10" db="EMBL/GenBank/DDBJ databases">
        <authorList>
            <person name="Varghese N."/>
            <person name="Submissions S."/>
        </authorList>
    </citation>
    <scope>NUCLEOTIDE SEQUENCE [LARGE SCALE GENOMIC DNA]</scope>
    <source>
        <strain evidence="4">DSM 11526</strain>
    </source>
</reference>
<dbReference type="Gene3D" id="3.40.250.10">
    <property type="entry name" value="Rhodanese-like domain"/>
    <property type="match status" value="1"/>
</dbReference>
<organism evidence="3 4">
    <name type="scientific">Marinobacterium iners DSM 11526</name>
    <dbReference type="NCBI Taxonomy" id="1122198"/>
    <lineage>
        <taxon>Bacteria</taxon>
        <taxon>Pseudomonadati</taxon>
        <taxon>Pseudomonadota</taxon>
        <taxon>Gammaproteobacteria</taxon>
        <taxon>Oceanospirillales</taxon>
        <taxon>Oceanospirillaceae</taxon>
        <taxon>Marinobacterium</taxon>
    </lineage>
</organism>
<keyword evidence="1" id="KW-1133">Transmembrane helix</keyword>
<sequence length="137" mass="15403">MERLIEFAIQHYYLVAAWVVTLAVLLWTEKRKAGKSVSPAEATRLINKESGVVLDIRQRKEWDTGHITGAHHIPFADLDRRLNELDKFRDKPVIVVCNLGQAAGSAAKKLKASGYNHVVRLSGGMTEWKAQNMPIIK</sequence>
<dbReference type="SMART" id="SM00450">
    <property type="entry name" value="RHOD"/>
    <property type="match status" value="1"/>
</dbReference>
<keyword evidence="3" id="KW-0808">Transferase</keyword>
<dbReference type="InterPro" id="IPR001763">
    <property type="entry name" value="Rhodanese-like_dom"/>
</dbReference>
<dbReference type="Pfam" id="PF00581">
    <property type="entry name" value="Rhodanese"/>
    <property type="match status" value="1"/>
</dbReference>
<dbReference type="PANTHER" id="PTHR43031:SF18">
    <property type="entry name" value="RHODANESE-RELATED SULFURTRANSFERASES"/>
    <property type="match status" value="1"/>
</dbReference>
<name>A0A1H4DNL8_9GAMM</name>
<dbReference type="CDD" id="cd00158">
    <property type="entry name" value="RHOD"/>
    <property type="match status" value="1"/>
</dbReference>
<proteinExistence type="predicted"/>
<dbReference type="PANTHER" id="PTHR43031">
    <property type="entry name" value="FAD-DEPENDENT OXIDOREDUCTASE"/>
    <property type="match status" value="1"/>
</dbReference>
<dbReference type="InterPro" id="IPR036873">
    <property type="entry name" value="Rhodanese-like_dom_sf"/>
</dbReference>
<feature type="transmembrane region" description="Helical" evidence="1">
    <location>
        <begin position="12"/>
        <end position="28"/>
    </location>
</feature>
<keyword evidence="4" id="KW-1185">Reference proteome</keyword>
<keyword evidence="1" id="KW-0812">Transmembrane</keyword>
<dbReference type="EMBL" id="FNRJ01000006">
    <property type="protein sequence ID" value="SEA73802.1"/>
    <property type="molecule type" value="Genomic_DNA"/>
</dbReference>
<evidence type="ECO:0000313" key="3">
    <source>
        <dbReference type="EMBL" id="SEA73802.1"/>
    </source>
</evidence>
<feature type="domain" description="Rhodanese" evidence="2">
    <location>
        <begin position="47"/>
        <end position="137"/>
    </location>
</feature>
<protein>
    <submittedName>
        <fullName evidence="3">Rhodanese-related sulfurtransferase</fullName>
    </submittedName>
</protein>
<dbReference type="GO" id="GO:0016740">
    <property type="term" value="F:transferase activity"/>
    <property type="evidence" value="ECO:0007669"/>
    <property type="project" value="UniProtKB-KW"/>
</dbReference>
<evidence type="ECO:0000256" key="1">
    <source>
        <dbReference type="SAM" id="Phobius"/>
    </source>
</evidence>
<gene>
    <name evidence="3" type="ORF">SAMN02745729_106168</name>
</gene>
<dbReference type="InterPro" id="IPR050229">
    <property type="entry name" value="GlpE_sulfurtransferase"/>
</dbReference>
<accession>A0A1H4DNL8</accession>
<dbReference type="Proteomes" id="UP000242469">
    <property type="component" value="Unassembled WGS sequence"/>
</dbReference>
<dbReference type="PROSITE" id="PS50206">
    <property type="entry name" value="RHODANESE_3"/>
    <property type="match status" value="1"/>
</dbReference>
<dbReference type="STRING" id="1122198.SAMN02745729_106168"/>
<evidence type="ECO:0000313" key="4">
    <source>
        <dbReference type="Proteomes" id="UP000242469"/>
    </source>
</evidence>